<feature type="region of interest" description="Disordered" evidence="3">
    <location>
        <begin position="296"/>
        <end position="346"/>
    </location>
</feature>
<dbReference type="PRINTS" id="PR00947">
    <property type="entry name" value="CUTICLE"/>
</dbReference>
<protein>
    <submittedName>
        <fullName evidence="6">Uncharacterized protein</fullName>
    </submittedName>
</protein>
<keyword evidence="1 2" id="KW-0193">Cuticle</keyword>
<feature type="region of interest" description="Disordered" evidence="3">
    <location>
        <begin position="251"/>
        <end position="274"/>
    </location>
</feature>
<accession>A0A8J6LGS9</accession>
<organism evidence="6 7">
    <name type="scientific">Tenebrio molitor</name>
    <name type="common">Yellow mealworm beetle</name>
    <dbReference type="NCBI Taxonomy" id="7067"/>
    <lineage>
        <taxon>Eukaryota</taxon>
        <taxon>Metazoa</taxon>
        <taxon>Ecdysozoa</taxon>
        <taxon>Arthropoda</taxon>
        <taxon>Hexapoda</taxon>
        <taxon>Insecta</taxon>
        <taxon>Pterygota</taxon>
        <taxon>Neoptera</taxon>
        <taxon>Endopterygota</taxon>
        <taxon>Coleoptera</taxon>
        <taxon>Polyphaga</taxon>
        <taxon>Cucujiformia</taxon>
        <taxon>Tenebrionidae</taxon>
        <taxon>Tenebrio</taxon>
    </lineage>
</organism>
<dbReference type="GO" id="GO:0062129">
    <property type="term" value="C:chitin-based extracellular matrix"/>
    <property type="evidence" value="ECO:0007669"/>
    <property type="project" value="TreeGrafter"/>
</dbReference>
<gene>
    <name evidence="6" type="ORF">GEV33_010160</name>
</gene>
<sequence length="1166" mass="129992">MAVIRFALVAALAAVALSAPAEKEQIPIISQESEVDYTGKFHFSYESGDGSKVQQSGEQKTIDKDNAGGVISGGYEYVGDDGKTYKVNFVADENGYQPQGDHLPVAPEVALFALITPAFSRPQAPPQAAPPQPATQPRSQSNPQGGSNVTPVSIVSQTEVVGPDGSFNYSYDTSNGIHFEQGGYVKKAAEARAVDPNNPDATGDVQVIQGAYSYTAPDGQQISLRYVADDNGFQPEGEHLPKAPEGIARGLEQQQGQPQQAQPLQQQQQRQSIQPLPQTLQTQQPQILTTFLIGAGLAQGPPPRRPDQYEDDQEYQPKPQQRQPQQQQQQQQQYQEQRPRSHESTTFIPIIRFDKEQGNDGSYKAAWETGNNIIAQEEGYIKDLGPDPDAAGQNLNAQVQQGSYTYTSPEGQVITVNYIADEKGFHPSGDHLPTPPPVSPEVQKGLDLIYAGIRAQQILALCALLAAVCAQQPNEPVPIVKYDNEGVNADGSYQWSYETGNGIVAQEQGQLKNAGSEGEASEVQGSAQWTAPDGTPISISYVANEDGFQPQGDHLPTPPPIPPAIQRALEWIAAHPEPEQPAASNLQPVYKMLCKKSMQTLGMSYQAQGSCTSDFEGSVEMEPLGKPLIMKQHNLHRSLKFIFVIAQVFGFFPVQGVLEDEVSRLGFSWKSVRVFSSIITALAGTVVTLGHIRHITVIDGYQQHQMNAVIFYFCGTLSCLFFIKLAKEWREVMSKWEKLDKSMGSYGWPINLDHSLKTISTIFLMLEAAQRESQLGDSFHRNRSQTIFVLAEAVATYYFITYFNKLFDHQARFVAAEHFSIQANKLIVAVQCRGSFSKGFEHYAVNMSFSMIFDTISYAPWIAIIFQCMNTRMAFSWTFIDLFIILMSCALTARFNQINQRIELLSNLKVKDVKKWKAVNEDYNRLCTFCTFLDDKISWLVLVSFFNNFYFIIFQVHASLTLIRATDLEITYYFISLGLLVSRIVSICLYCNRVHETSKMPMDIFAAAPKEIFNKEILALACFVVATAATDLPEYQTLQEVKKPIVPILKQTFDQHHEGYQFSYETGNGIHAQETGYIKNKGDKKNEVLVQQGTITYLDEHGHPITLTYVADEHGFQPQGAHLPTPPPIPEEIQKSLQEIQHQEQYEQQEYAQGEQEYAQGEHEYQ</sequence>
<comment type="caution">
    <text evidence="6">The sequence shown here is derived from an EMBL/GenBank/DDBJ whole genome shotgun (WGS) entry which is preliminary data.</text>
</comment>
<dbReference type="AlphaFoldDB" id="A0A8J6LGS9"/>
<keyword evidence="4" id="KW-1133">Transmembrane helix</keyword>
<evidence type="ECO:0000256" key="4">
    <source>
        <dbReference type="SAM" id="Phobius"/>
    </source>
</evidence>
<evidence type="ECO:0000313" key="7">
    <source>
        <dbReference type="Proteomes" id="UP000719412"/>
    </source>
</evidence>
<feature type="compositionally biased region" description="Pro residues" evidence="3">
    <location>
        <begin position="123"/>
        <end position="134"/>
    </location>
</feature>
<feature type="transmembrane region" description="Helical" evidence="4">
    <location>
        <begin position="639"/>
        <end position="658"/>
    </location>
</feature>
<dbReference type="InterPro" id="IPR009318">
    <property type="entry name" value="Gustatory_rcpt"/>
</dbReference>
<evidence type="ECO:0000256" key="2">
    <source>
        <dbReference type="PROSITE-ProRule" id="PRU00497"/>
    </source>
</evidence>
<evidence type="ECO:0000256" key="1">
    <source>
        <dbReference type="ARBA" id="ARBA00022460"/>
    </source>
</evidence>
<proteinExistence type="predicted"/>
<feature type="region of interest" description="Disordered" evidence="3">
    <location>
        <begin position="121"/>
        <end position="150"/>
    </location>
</feature>
<feature type="compositionally biased region" description="Low complexity" evidence="3">
    <location>
        <begin position="1146"/>
        <end position="1159"/>
    </location>
</feature>
<dbReference type="GO" id="GO:0008010">
    <property type="term" value="F:structural constituent of chitin-based larval cuticle"/>
    <property type="evidence" value="ECO:0007669"/>
    <property type="project" value="TreeGrafter"/>
</dbReference>
<keyword evidence="5" id="KW-0732">Signal</keyword>
<feature type="compositionally biased region" description="Polar residues" evidence="3">
    <location>
        <begin position="138"/>
        <end position="150"/>
    </location>
</feature>
<feature type="transmembrane region" description="Helical" evidence="4">
    <location>
        <begin position="843"/>
        <end position="867"/>
    </location>
</feature>
<dbReference type="PANTHER" id="PTHR10380:SF238">
    <property type="entry name" value="CUTICULAR PROTEIN 65EA-RELATED"/>
    <property type="match status" value="1"/>
</dbReference>
<dbReference type="PROSITE" id="PS00233">
    <property type="entry name" value="CHIT_BIND_RR_1"/>
    <property type="match status" value="4"/>
</dbReference>
<dbReference type="Proteomes" id="UP000719412">
    <property type="component" value="Unassembled WGS sequence"/>
</dbReference>
<feature type="compositionally biased region" description="Low complexity" evidence="3">
    <location>
        <begin position="316"/>
        <end position="336"/>
    </location>
</feature>
<feature type="transmembrane region" description="Helical" evidence="4">
    <location>
        <begin position="939"/>
        <end position="958"/>
    </location>
</feature>
<reference evidence="6" key="1">
    <citation type="journal article" date="2020" name="J Insects Food Feed">
        <title>The yellow mealworm (Tenebrio molitor) genome: a resource for the emerging insects as food and feed industry.</title>
        <authorList>
            <person name="Eriksson T."/>
            <person name="Andere A."/>
            <person name="Kelstrup H."/>
            <person name="Emery V."/>
            <person name="Picard C."/>
        </authorList>
    </citation>
    <scope>NUCLEOTIDE SEQUENCE</scope>
    <source>
        <strain evidence="6">Stoneville</strain>
        <tissue evidence="6">Whole head</tissue>
    </source>
</reference>
<feature type="region of interest" description="Disordered" evidence="3">
    <location>
        <begin position="510"/>
        <end position="535"/>
    </location>
</feature>
<feature type="transmembrane region" description="Helical" evidence="4">
    <location>
        <begin position="970"/>
        <end position="992"/>
    </location>
</feature>
<dbReference type="InterPro" id="IPR031311">
    <property type="entry name" value="CHIT_BIND_RR_consensus"/>
</dbReference>
<dbReference type="GO" id="GO:0008527">
    <property type="term" value="F:taste receptor activity"/>
    <property type="evidence" value="ECO:0007669"/>
    <property type="project" value="InterPro"/>
</dbReference>
<dbReference type="Pfam" id="PF06151">
    <property type="entry name" value="Trehalose_recp"/>
    <property type="match status" value="2"/>
</dbReference>
<name>A0A8J6LGS9_TENMO</name>
<evidence type="ECO:0000256" key="3">
    <source>
        <dbReference type="SAM" id="MobiDB-lite"/>
    </source>
</evidence>
<dbReference type="Pfam" id="PF00379">
    <property type="entry name" value="Chitin_bind_4"/>
    <property type="match status" value="5"/>
</dbReference>
<feature type="signal peptide" evidence="5">
    <location>
        <begin position="1"/>
        <end position="18"/>
    </location>
</feature>
<dbReference type="PANTHER" id="PTHR10380">
    <property type="entry name" value="CUTICLE PROTEIN"/>
    <property type="match status" value="1"/>
</dbReference>
<keyword evidence="4" id="KW-0812">Transmembrane</keyword>
<dbReference type="EMBL" id="JABDTM020025898">
    <property type="protein sequence ID" value="KAH0812631.1"/>
    <property type="molecule type" value="Genomic_DNA"/>
</dbReference>
<feature type="transmembrane region" description="Helical" evidence="4">
    <location>
        <begin position="670"/>
        <end position="689"/>
    </location>
</feature>
<dbReference type="GO" id="GO:0016020">
    <property type="term" value="C:membrane"/>
    <property type="evidence" value="ECO:0007669"/>
    <property type="project" value="InterPro"/>
</dbReference>
<reference evidence="6" key="2">
    <citation type="submission" date="2021-08" db="EMBL/GenBank/DDBJ databases">
        <authorList>
            <person name="Eriksson T."/>
        </authorList>
    </citation>
    <scope>NUCLEOTIDE SEQUENCE</scope>
    <source>
        <strain evidence="6">Stoneville</strain>
        <tissue evidence="6">Whole head</tissue>
    </source>
</reference>
<evidence type="ECO:0000313" key="6">
    <source>
        <dbReference type="EMBL" id="KAH0812631.1"/>
    </source>
</evidence>
<feature type="compositionally biased region" description="Low complexity" evidence="3">
    <location>
        <begin position="253"/>
        <end position="274"/>
    </location>
</feature>
<evidence type="ECO:0000256" key="5">
    <source>
        <dbReference type="SAM" id="SignalP"/>
    </source>
</evidence>
<dbReference type="InterPro" id="IPR000618">
    <property type="entry name" value="Insect_cuticle"/>
</dbReference>
<feature type="transmembrane region" description="Helical" evidence="4">
    <location>
        <begin position="709"/>
        <end position="726"/>
    </location>
</feature>
<feature type="chain" id="PRO_5035313868" evidence="5">
    <location>
        <begin position="19"/>
        <end position="1166"/>
    </location>
</feature>
<feature type="transmembrane region" description="Helical" evidence="4">
    <location>
        <begin position="873"/>
        <end position="893"/>
    </location>
</feature>
<keyword evidence="4" id="KW-0472">Membrane</keyword>
<dbReference type="InterPro" id="IPR050468">
    <property type="entry name" value="Cuticle_Struct_Prot"/>
</dbReference>
<dbReference type="PROSITE" id="PS51155">
    <property type="entry name" value="CHIT_BIND_RR_2"/>
    <property type="match status" value="5"/>
</dbReference>
<keyword evidence="7" id="KW-1185">Reference proteome</keyword>
<feature type="region of interest" description="Disordered" evidence="3">
    <location>
        <begin position="1139"/>
        <end position="1166"/>
    </location>
</feature>